<evidence type="ECO:0000313" key="11">
    <source>
        <dbReference type="Proteomes" id="UP000034325"/>
    </source>
</evidence>
<dbReference type="InterPro" id="IPR038731">
    <property type="entry name" value="RgtA/B/C-like"/>
</dbReference>
<dbReference type="Proteomes" id="UP000034325">
    <property type="component" value="Unassembled WGS sequence"/>
</dbReference>
<feature type="transmembrane region" description="Helical" evidence="8">
    <location>
        <begin position="5"/>
        <end position="22"/>
    </location>
</feature>
<feature type="transmembrane region" description="Helical" evidence="8">
    <location>
        <begin position="204"/>
        <end position="222"/>
    </location>
</feature>
<feature type="transmembrane region" description="Helical" evidence="8">
    <location>
        <begin position="322"/>
        <end position="340"/>
    </location>
</feature>
<evidence type="ECO:0000259" key="9">
    <source>
        <dbReference type="Pfam" id="PF13231"/>
    </source>
</evidence>
<feature type="transmembrane region" description="Helical" evidence="8">
    <location>
        <begin position="347"/>
        <end position="366"/>
    </location>
</feature>
<dbReference type="GO" id="GO:0009103">
    <property type="term" value="P:lipopolysaccharide biosynthetic process"/>
    <property type="evidence" value="ECO:0007669"/>
    <property type="project" value="UniProtKB-ARBA"/>
</dbReference>
<dbReference type="GO" id="GO:0005886">
    <property type="term" value="C:plasma membrane"/>
    <property type="evidence" value="ECO:0007669"/>
    <property type="project" value="UniProtKB-SubCell"/>
</dbReference>
<feature type="transmembrane region" description="Helical" evidence="8">
    <location>
        <begin position="299"/>
        <end position="316"/>
    </location>
</feature>
<dbReference type="AlphaFoldDB" id="A0A0G0PHZ9"/>
<keyword evidence="2" id="KW-1003">Cell membrane</keyword>
<name>A0A0G0PHZ9_9BACT</name>
<evidence type="ECO:0000256" key="4">
    <source>
        <dbReference type="ARBA" id="ARBA00022679"/>
    </source>
</evidence>
<feature type="transmembrane region" description="Helical" evidence="8">
    <location>
        <begin position="262"/>
        <end position="287"/>
    </location>
</feature>
<feature type="transmembrane region" description="Helical" evidence="8">
    <location>
        <begin position="82"/>
        <end position="100"/>
    </location>
</feature>
<dbReference type="EMBL" id="LBWA01000009">
    <property type="protein sequence ID" value="KKQ97719.1"/>
    <property type="molecule type" value="Genomic_DNA"/>
</dbReference>
<comment type="subcellular location">
    <subcellularLocation>
        <location evidence="1">Cell membrane</location>
        <topology evidence="1">Multi-pass membrane protein</topology>
    </subcellularLocation>
</comment>
<feature type="transmembrane region" description="Helical" evidence="8">
    <location>
        <begin position="136"/>
        <end position="154"/>
    </location>
</feature>
<accession>A0A0G0PHZ9</accession>
<keyword evidence="6 8" id="KW-1133">Transmembrane helix</keyword>
<evidence type="ECO:0000313" key="10">
    <source>
        <dbReference type="EMBL" id="KKQ97719.1"/>
    </source>
</evidence>
<dbReference type="PANTHER" id="PTHR33908:SF11">
    <property type="entry name" value="MEMBRANE PROTEIN"/>
    <property type="match status" value="1"/>
</dbReference>
<gene>
    <name evidence="10" type="ORF">UT23_C0009G0048</name>
</gene>
<evidence type="ECO:0000256" key="7">
    <source>
        <dbReference type="ARBA" id="ARBA00023136"/>
    </source>
</evidence>
<evidence type="ECO:0000256" key="8">
    <source>
        <dbReference type="SAM" id="Phobius"/>
    </source>
</evidence>
<evidence type="ECO:0000256" key="5">
    <source>
        <dbReference type="ARBA" id="ARBA00022692"/>
    </source>
</evidence>
<keyword evidence="5 8" id="KW-0812">Transmembrane</keyword>
<keyword evidence="3" id="KW-0328">Glycosyltransferase</keyword>
<protein>
    <recommendedName>
        <fullName evidence="9">Glycosyltransferase RgtA/B/C/D-like domain-containing protein</fullName>
    </recommendedName>
</protein>
<reference evidence="10 11" key="1">
    <citation type="journal article" date="2015" name="Nature">
        <title>rRNA introns, odd ribosomes, and small enigmatic genomes across a large radiation of phyla.</title>
        <authorList>
            <person name="Brown C.T."/>
            <person name="Hug L.A."/>
            <person name="Thomas B.C."/>
            <person name="Sharon I."/>
            <person name="Castelle C.J."/>
            <person name="Singh A."/>
            <person name="Wilkins M.J."/>
            <person name="Williams K.H."/>
            <person name="Banfield J.F."/>
        </authorList>
    </citation>
    <scope>NUCLEOTIDE SEQUENCE [LARGE SCALE GENOMIC DNA]</scope>
</reference>
<dbReference type="PANTHER" id="PTHR33908">
    <property type="entry name" value="MANNOSYLTRANSFERASE YKCB-RELATED"/>
    <property type="match status" value="1"/>
</dbReference>
<proteinExistence type="predicted"/>
<keyword evidence="4" id="KW-0808">Transferase</keyword>
<comment type="caution">
    <text evidence="10">The sequence shown here is derived from an EMBL/GenBank/DDBJ whole genome shotgun (WGS) entry which is preliminary data.</text>
</comment>
<evidence type="ECO:0000256" key="1">
    <source>
        <dbReference type="ARBA" id="ARBA00004651"/>
    </source>
</evidence>
<keyword evidence="7 8" id="KW-0472">Membrane</keyword>
<organism evidence="10 11">
    <name type="scientific">Candidatus Woesebacteria bacterium GW2011_GWA1_39_12</name>
    <dbReference type="NCBI Taxonomy" id="1618549"/>
    <lineage>
        <taxon>Bacteria</taxon>
        <taxon>Candidatus Woeseibacteriota</taxon>
    </lineage>
</organism>
<dbReference type="Pfam" id="PF13231">
    <property type="entry name" value="PMT_2"/>
    <property type="match status" value="1"/>
</dbReference>
<evidence type="ECO:0000256" key="6">
    <source>
        <dbReference type="ARBA" id="ARBA00022989"/>
    </source>
</evidence>
<feature type="domain" description="Glycosyltransferase RgtA/B/C/D-like" evidence="9">
    <location>
        <begin position="61"/>
        <end position="219"/>
    </location>
</feature>
<dbReference type="GO" id="GO:0016763">
    <property type="term" value="F:pentosyltransferase activity"/>
    <property type="evidence" value="ECO:0007669"/>
    <property type="project" value="TreeGrafter"/>
</dbReference>
<feature type="transmembrane region" description="Helical" evidence="8">
    <location>
        <begin position="166"/>
        <end position="192"/>
    </location>
</feature>
<evidence type="ECO:0000256" key="3">
    <source>
        <dbReference type="ARBA" id="ARBA00022676"/>
    </source>
</evidence>
<evidence type="ECO:0000256" key="2">
    <source>
        <dbReference type="ARBA" id="ARBA00022475"/>
    </source>
</evidence>
<sequence length="529" mass="60991">MKTKIAIFIIIATALTLRLLYFRDSLTFSWDQARDSLVAMNIWQNDSVKLLGPNTDIAGLHHGPLYWYLISPIYHFTSGNVWAVRLFLIFLNMLTLYFIYDLAYDLFKNKKVSLLSCLLFAVSFEAIQYARWLSNPAPALLIIAISFWALNKLIRGKAWAFPILLISWGLSVQLQIFMIYQILIFVTIWVGIKGFIMPRVTRRTYIVSAVGVLATFSTFIASEIKFKFQGTKSLLGFFKAQSIFDASFVEKFTSYIDRLAELFFLNIWGINLFFAGFMMLVTFYLTFQLMKERALRNPMLFLGIWILSPIALFLFPVPNAQYISIGALAGIIILTAYYLVQLQKKQSVLFLIVLIIIFAGNVNLLFSKGKEGDVLFTVQKQMILGDELKVIDWVYRESEGKPFRINTVTAPLFVNTTWAALFNWYGKSTYHHMPAWWGVDQSSEIPGSDIPFAPKTDVDWHFLIIEPIATSDNFYVKVTQMLEDERSEVVERETFGYFTVEKRKITQEKEITTANIFHKIKNTDPRAFQ</sequence>
<dbReference type="InterPro" id="IPR050297">
    <property type="entry name" value="LipidA_mod_glycosyltrf_83"/>
</dbReference>